<evidence type="ECO:0000313" key="1">
    <source>
        <dbReference type="EMBL" id="SIT45608.1"/>
    </source>
</evidence>
<dbReference type="OrthoDB" id="9099896at2"/>
<dbReference type="EMBL" id="CYGY02000047">
    <property type="protein sequence ID" value="SIT45608.1"/>
    <property type="molecule type" value="Genomic_DNA"/>
</dbReference>
<dbReference type="Proteomes" id="UP000195569">
    <property type="component" value="Unassembled WGS sequence"/>
</dbReference>
<organism evidence="1 2">
    <name type="scientific">Paraburkholderia piptadeniae</name>
    <dbReference type="NCBI Taxonomy" id="1701573"/>
    <lineage>
        <taxon>Bacteria</taxon>
        <taxon>Pseudomonadati</taxon>
        <taxon>Pseudomonadota</taxon>
        <taxon>Betaproteobacteria</taxon>
        <taxon>Burkholderiales</taxon>
        <taxon>Burkholderiaceae</taxon>
        <taxon>Paraburkholderia</taxon>
    </lineage>
</organism>
<gene>
    <name evidence="1" type="ORF">BN2476_470077</name>
</gene>
<evidence type="ECO:0000313" key="2">
    <source>
        <dbReference type="Proteomes" id="UP000195569"/>
    </source>
</evidence>
<protein>
    <submittedName>
        <fullName evidence="1">Uncharacterized protein</fullName>
    </submittedName>
</protein>
<name>A0A1N7SDW3_9BURK</name>
<accession>A0A1N7SDW3</accession>
<comment type="caution">
    <text evidence="1">The sequence shown here is derived from an EMBL/GenBank/DDBJ whole genome shotgun (WGS) entry which is preliminary data.</text>
</comment>
<dbReference type="AlphaFoldDB" id="A0A1N7SDW3"/>
<reference evidence="1" key="1">
    <citation type="submission" date="2016-12" db="EMBL/GenBank/DDBJ databases">
        <authorList>
            <person name="Moulin L."/>
        </authorList>
    </citation>
    <scope>NUCLEOTIDE SEQUENCE [LARGE SCALE GENOMIC DNA]</scope>
    <source>
        <strain evidence="1">STM 7183</strain>
    </source>
</reference>
<sequence length="131" mass="14214">MSVIVARIFGAPEVAQGIVDWVRVPKGDRAFSVRFFLDRYEPGKCLWQPFATYIAEFVPSESQGPGGSSGFTGIRADGRSEATIDWTCELKFAGVSGADKYLVCLSRHRTPLNSDISTDGGVINLDIDLAP</sequence>
<proteinExistence type="predicted"/>
<keyword evidence="2" id="KW-1185">Reference proteome</keyword>
<dbReference type="RefSeq" id="WP_143811029.1">
    <property type="nucleotide sequence ID" value="NZ_CYGY02000047.1"/>
</dbReference>